<comment type="similarity">
    <text evidence="1">Belongs to the LysR transcriptional regulatory family.</text>
</comment>
<dbReference type="RefSeq" id="WP_327598513.1">
    <property type="nucleotide sequence ID" value="NZ_JAYXHS010000001.1"/>
</dbReference>
<proteinExistence type="inferred from homology"/>
<dbReference type="SUPFAM" id="SSF53850">
    <property type="entry name" value="Periplasmic binding protein-like II"/>
    <property type="match status" value="1"/>
</dbReference>
<evidence type="ECO:0000313" key="6">
    <source>
        <dbReference type="EMBL" id="MEC5385561.1"/>
    </source>
</evidence>
<dbReference type="PRINTS" id="PR00039">
    <property type="entry name" value="HTHLYSR"/>
</dbReference>
<evidence type="ECO:0000256" key="4">
    <source>
        <dbReference type="ARBA" id="ARBA00023163"/>
    </source>
</evidence>
<evidence type="ECO:0000256" key="2">
    <source>
        <dbReference type="ARBA" id="ARBA00023015"/>
    </source>
</evidence>
<protein>
    <submittedName>
        <fullName evidence="6">HTH-type transcriptional regulator CysB</fullName>
    </submittedName>
</protein>
<dbReference type="NCBIfam" id="NF009326">
    <property type="entry name" value="PRK12681.1"/>
    <property type="match status" value="1"/>
</dbReference>
<evidence type="ECO:0000259" key="5">
    <source>
        <dbReference type="PROSITE" id="PS50931"/>
    </source>
</evidence>
<keyword evidence="4" id="KW-0804">Transcription</keyword>
<dbReference type="Gene3D" id="1.10.10.10">
    <property type="entry name" value="Winged helix-like DNA-binding domain superfamily/Winged helix DNA-binding domain"/>
    <property type="match status" value="1"/>
</dbReference>
<dbReference type="InterPro" id="IPR005119">
    <property type="entry name" value="LysR_subst-bd"/>
</dbReference>
<dbReference type="SUPFAM" id="SSF46785">
    <property type="entry name" value="Winged helix' DNA-binding domain"/>
    <property type="match status" value="1"/>
</dbReference>
<sequence length="314" mass="34569">MNLQQLRYVLEVANRKLSMSEAADALFTSQPGVSKQIKLLEEELGIEIFVRHGKRLTAITEPGRQVVAIAERMLREADNLRAVGNEFQNEEAGVLTIATTHTQARYALPKVVAEFVRRYPKVQLHLHQGNPTQNCEMVLRGQADIAIATEAIADTPDLVMLPCKQWNRSVIAKTGHPILRDKLLTLEAIAHYPIITYDSAFAGRSQINKAFLGRGLKPNVVLTALDSDVIKTYVSMDLGIGIIASMAFDPLLDRGLAAADASHLFESSTTRIGLPRNAWLRGYAYAFIELFAPQLTRHIVDSALSGMQGSDPGL</sequence>
<dbReference type="InterPro" id="IPR036390">
    <property type="entry name" value="WH_DNA-bd_sf"/>
</dbReference>
<keyword evidence="2" id="KW-0805">Transcription regulation</keyword>
<keyword evidence="7" id="KW-1185">Reference proteome</keyword>
<dbReference type="EMBL" id="JAYXHS010000001">
    <property type="protein sequence ID" value="MEC5385561.1"/>
    <property type="molecule type" value="Genomic_DNA"/>
</dbReference>
<accession>A0ABU6K1K9</accession>
<gene>
    <name evidence="6" type="primary">cysB</name>
    <name evidence="6" type="ORF">VVD49_07485</name>
</gene>
<dbReference type="InterPro" id="IPR036388">
    <property type="entry name" value="WH-like_DNA-bd_sf"/>
</dbReference>
<name>A0ABU6K1K9_9RHOO</name>
<dbReference type="CDD" id="cd08413">
    <property type="entry name" value="PBP2_CysB_like"/>
    <property type="match status" value="1"/>
</dbReference>
<dbReference type="InterPro" id="IPR000847">
    <property type="entry name" value="LysR_HTH_N"/>
</dbReference>
<organism evidence="6 7">
    <name type="scientific">Uliginosibacterium silvisoli</name>
    <dbReference type="NCBI Taxonomy" id="3114758"/>
    <lineage>
        <taxon>Bacteria</taxon>
        <taxon>Pseudomonadati</taxon>
        <taxon>Pseudomonadota</taxon>
        <taxon>Betaproteobacteria</taxon>
        <taxon>Rhodocyclales</taxon>
        <taxon>Zoogloeaceae</taxon>
        <taxon>Uliginosibacterium</taxon>
    </lineage>
</organism>
<dbReference type="InterPro" id="IPR037423">
    <property type="entry name" value="CysB_PBP2"/>
</dbReference>
<dbReference type="Gene3D" id="3.40.190.10">
    <property type="entry name" value="Periplasmic binding protein-like II"/>
    <property type="match status" value="2"/>
</dbReference>
<keyword evidence="3" id="KW-0238">DNA-binding</keyword>
<comment type="caution">
    <text evidence="6">The sequence shown here is derived from an EMBL/GenBank/DDBJ whole genome shotgun (WGS) entry which is preliminary data.</text>
</comment>
<dbReference type="Pfam" id="PF00126">
    <property type="entry name" value="HTH_1"/>
    <property type="match status" value="1"/>
</dbReference>
<evidence type="ECO:0000313" key="7">
    <source>
        <dbReference type="Proteomes" id="UP001331561"/>
    </source>
</evidence>
<dbReference type="Pfam" id="PF03466">
    <property type="entry name" value="LysR_substrate"/>
    <property type="match status" value="1"/>
</dbReference>
<evidence type="ECO:0000256" key="1">
    <source>
        <dbReference type="ARBA" id="ARBA00009437"/>
    </source>
</evidence>
<reference evidence="6 7" key="1">
    <citation type="submission" date="2024-01" db="EMBL/GenBank/DDBJ databases">
        <title>Uliginosibacterium soil sp. nov.</title>
        <authorList>
            <person name="Lv Y."/>
        </authorList>
    </citation>
    <scope>NUCLEOTIDE SEQUENCE [LARGE SCALE GENOMIC DNA]</scope>
    <source>
        <strain evidence="6 7">H3</strain>
    </source>
</reference>
<feature type="domain" description="HTH lysR-type" evidence="5">
    <location>
        <begin position="1"/>
        <end position="59"/>
    </location>
</feature>
<dbReference type="Proteomes" id="UP001331561">
    <property type="component" value="Unassembled WGS sequence"/>
</dbReference>
<dbReference type="NCBIfam" id="NF009327">
    <property type="entry name" value="PRK12684.1"/>
    <property type="match status" value="1"/>
</dbReference>
<dbReference type="PANTHER" id="PTHR30126">
    <property type="entry name" value="HTH-TYPE TRANSCRIPTIONAL REGULATOR"/>
    <property type="match status" value="1"/>
</dbReference>
<dbReference type="PANTHER" id="PTHR30126:SF6">
    <property type="entry name" value="HTH-TYPE TRANSCRIPTIONAL REGULATOR CYSB-RELATED"/>
    <property type="match status" value="1"/>
</dbReference>
<evidence type="ECO:0000256" key="3">
    <source>
        <dbReference type="ARBA" id="ARBA00023125"/>
    </source>
</evidence>
<dbReference type="PROSITE" id="PS50931">
    <property type="entry name" value="HTH_LYSR"/>
    <property type="match status" value="1"/>
</dbReference>